<dbReference type="InterPro" id="IPR025986">
    <property type="entry name" value="RPAP3-like_C"/>
</dbReference>
<proteinExistence type="predicted"/>
<evidence type="ECO:0000313" key="3">
    <source>
        <dbReference type="Proteomes" id="UP000887116"/>
    </source>
</evidence>
<dbReference type="Proteomes" id="UP000887116">
    <property type="component" value="Unassembled WGS sequence"/>
</dbReference>
<gene>
    <name evidence="2" type="primary">AVEN_166573_1</name>
    <name evidence="2" type="ORF">TNCT_678121</name>
</gene>
<sequence>MEPEIFPEILNTLSCFFIENGDDIFPYMKYLSSVGRFNTMLMFMADHEKKDLEKLLSYVKVSGYSPSEVEALLKLYEI</sequence>
<dbReference type="Pfam" id="PF13877">
    <property type="entry name" value="RPAP3_C"/>
    <property type="match status" value="1"/>
</dbReference>
<protein>
    <submittedName>
        <fullName evidence="2">RPAP3_C domain-containing protein</fullName>
    </submittedName>
</protein>
<comment type="caution">
    <text evidence="2">The sequence shown here is derived from an EMBL/GenBank/DDBJ whole genome shotgun (WGS) entry which is preliminary data.</text>
</comment>
<feature type="domain" description="RNA-polymerase II-associated protein 3-like C-terminal" evidence="1">
    <location>
        <begin position="1"/>
        <end position="49"/>
    </location>
</feature>
<evidence type="ECO:0000313" key="2">
    <source>
        <dbReference type="EMBL" id="GFQ90403.1"/>
    </source>
</evidence>
<keyword evidence="3" id="KW-1185">Reference proteome</keyword>
<name>A0A8X6GV77_TRICU</name>
<dbReference type="EMBL" id="BMAO01033561">
    <property type="protein sequence ID" value="GFQ90403.1"/>
    <property type="molecule type" value="Genomic_DNA"/>
</dbReference>
<dbReference type="OrthoDB" id="2942533at2759"/>
<dbReference type="AlphaFoldDB" id="A0A8X6GV77"/>
<organism evidence="2 3">
    <name type="scientific">Trichonephila clavata</name>
    <name type="common">Joro spider</name>
    <name type="synonym">Nephila clavata</name>
    <dbReference type="NCBI Taxonomy" id="2740835"/>
    <lineage>
        <taxon>Eukaryota</taxon>
        <taxon>Metazoa</taxon>
        <taxon>Ecdysozoa</taxon>
        <taxon>Arthropoda</taxon>
        <taxon>Chelicerata</taxon>
        <taxon>Arachnida</taxon>
        <taxon>Araneae</taxon>
        <taxon>Araneomorphae</taxon>
        <taxon>Entelegynae</taxon>
        <taxon>Araneoidea</taxon>
        <taxon>Nephilidae</taxon>
        <taxon>Trichonephila</taxon>
    </lineage>
</organism>
<reference evidence="2" key="1">
    <citation type="submission" date="2020-07" db="EMBL/GenBank/DDBJ databases">
        <title>Multicomponent nature underlies the extraordinary mechanical properties of spider dragline silk.</title>
        <authorList>
            <person name="Kono N."/>
            <person name="Nakamura H."/>
            <person name="Mori M."/>
            <person name="Yoshida Y."/>
            <person name="Ohtoshi R."/>
            <person name="Malay A.D."/>
            <person name="Moran D.A.P."/>
            <person name="Tomita M."/>
            <person name="Numata K."/>
            <person name="Arakawa K."/>
        </authorList>
    </citation>
    <scope>NUCLEOTIDE SEQUENCE</scope>
</reference>
<accession>A0A8X6GV77</accession>
<evidence type="ECO:0000259" key="1">
    <source>
        <dbReference type="Pfam" id="PF13877"/>
    </source>
</evidence>